<dbReference type="Gene3D" id="3.10.580.10">
    <property type="entry name" value="CBS-domain"/>
    <property type="match status" value="1"/>
</dbReference>
<keyword evidence="3" id="KW-1133">Transmembrane helix</keyword>
<dbReference type="PANTHER" id="PTHR43080:SF2">
    <property type="entry name" value="CBS DOMAIN-CONTAINING PROTEIN"/>
    <property type="match status" value="1"/>
</dbReference>
<keyword evidence="6" id="KW-1185">Reference proteome</keyword>
<dbReference type="PANTHER" id="PTHR43080">
    <property type="entry name" value="CBS DOMAIN-CONTAINING PROTEIN CBSX3, MITOCHONDRIAL"/>
    <property type="match status" value="1"/>
</dbReference>
<dbReference type="SUPFAM" id="SSF54631">
    <property type="entry name" value="CBS-domain pair"/>
    <property type="match status" value="1"/>
</dbReference>
<sequence length="384" mass="42880">MNVLPWLKAFKPLALNIPPKEALRAACGAFLSITLVMLVSQTLFDQPTTMTLLAALGASNVLVFLTPATPLAHPWSLLSGNLMAATIAITASFWIDEPILRVGAVLASCMLCLLILRCLHPPSCALAVAIALNSSFTQQWGYMLLWPVALNSLLLLGFAIAFNNSTNQRYPRQPLPAVNRHDTRDLPSWQRTQLQEQDLTHALNQMGRYVDARIEDLVELLQLTEQQAFSRMSNNLTAAHIMSRDVVTATPDMPIEFAWGLLSRHKLEALPVINDTHERKLVGIVSLVDFVNQKSFAKMPRRRWSLSRGSRRRPLKRIMTEPVISARADTSILELVQLLSQHRLHQLPIVDDRQQVIGIISQTDLIHALYRLLVQRCHVGAVAA</sequence>
<accession>A0A4R6TXR5</accession>
<feature type="domain" description="CBS" evidence="4">
    <location>
        <begin position="242"/>
        <end position="301"/>
    </location>
</feature>
<evidence type="ECO:0000313" key="6">
    <source>
        <dbReference type="Proteomes" id="UP000294575"/>
    </source>
</evidence>
<keyword evidence="1 2" id="KW-0129">CBS domain</keyword>
<dbReference type="Proteomes" id="UP000294575">
    <property type="component" value="Unassembled WGS sequence"/>
</dbReference>
<name>A0A4R6TXR5_9GAMM</name>
<evidence type="ECO:0000256" key="3">
    <source>
        <dbReference type="SAM" id="Phobius"/>
    </source>
</evidence>
<evidence type="ECO:0000256" key="1">
    <source>
        <dbReference type="ARBA" id="ARBA00023122"/>
    </source>
</evidence>
<feature type="transmembrane region" description="Helical" evidence="3">
    <location>
        <begin position="102"/>
        <end position="132"/>
    </location>
</feature>
<dbReference type="CDD" id="cd04600">
    <property type="entry name" value="CBS_pair_HPP_assoc"/>
    <property type="match status" value="1"/>
</dbReference>
<dbReference type="Pfam" id="PF00571">
    <property type="entry name" value="CBS"/>
    <property type="match status" value="2"/>
</dbReference>
<organism evidence="5 6">
    <name type="scientific">Thiopseudomonas denitrificans</name>
    <dbReference type="NCBI Taxonomy" id="1501432"/>
    <lineage>
        <taxon>Bacteria</taxon>
        <taxon>Pseudomonadati</taxon>
        <taxon>Pseudomonadota</taxon>
        <taxon>Gammaproteobacteria</taxon>
        <taxon>Pseudomonadales</taxon>
        <taxon>Pseudomonadaceae</taxon>
        <taxon>Thiopseudomonas</taxon>
    </lineage>
</organism>
<dbReference type="EMBL" id="SNYK01000005">
    <property type="protein sequence ID" value="TDQ38106.1"/>
    <property type="molecule type" value="Genomic_DNA"/>
</dbReference>
<keyword evidence="3" id="KW-0472">Membrane</keyword>
<evidence type="ECO:0000313" key="5">
    <source>
        <dbReference type="EMBL" id="TDQ38106.1"/>
    </source>
</evidence>
<feature type="transmembrane region" description="Helical" evidence="3">
    <location>
        <begin position="144"/>
        <end position="162"/>
    </location>
</feature>
<dbReference type="RefSeq" id="WP_101497123.1">
    <property type="nucleotide sequence ID" value="NZ_LNJZ01000008.1"/>
</dbReference>
<dbReference type="OrthoDB" id="9811720at2"/>
<evidence type="ECO:0000256" key="2">
    <source>
        <dbReference type="PROSITE-ProRule" id="PRU00703"/>
    </source>
</evidence>
<dbReference type="InterPro" id="IPR051257">
    <property type="entry name" value="Diverse_CBS-Domain"/>
</dbReference>
<feature type="transmembrane region" description="Helical" evidence="3">
    <location>
        <begin position="75"/>
        <end position="95"/>
    </location>
</feature>
<dbReference type="SMART" id="SM00116">
    <property type="entry name" value="CBS"/>
    <property type="match status" value="2"/>
</dbReference>
<gene>
    <name evidence="5" type="ORF">DFQ45_10517</name>
</gene>
<reference evidence="5 6" key="1">
    <citation type="submission" date="2019-03" db="EMBL/GenBank/DDBJ databases">
        <title>Genomic Encyclopedia of Type Strains, Phase IV (KMG-IV): sequencing the most valuable type-strain genomes for metagenomic binning, comparative biology and taxonomic classification.</title>
        <authorList>
            <person name="Goeker M."/>
        </authorList>
    </citation>
    <scope>NUCLEOTIDE SEQUENCE [LARGE SCALE GENOMIC DNA]</scope>
    <source>
        <strain evidence="5 6">DSM 28679</strain>
    </source>
</reference>
<keyword evidence="3" id="KW-0812">Transmembrane</keyword>
<comment type="caution">
    <text evidence="5">The sequence shown here is derived from an EMBL/GenBank/DDBJ whole genome shotgun (WGS) entry which is preliminary data.</text>
</comment>
<feature type="transmembrane region" description="Helical" evidence="3">
    <location>
        <begin position="51"/>
        <end position="69"/>
    </location>
</feature>
<protein>
    <submittedName>
        <fullName evidence="5">CBS domain-containing membrane protein</fullName>
    </submittedName>
</protein>
<evidence type="ECO:0000259" key="4">
    <source>
        <dbReference type="PROSITE" id="PS51371"/>
    </source>
</evidence>
<dbReference type="InterPro" id="IPR000644">
    <property type="entry name" value="CBS_dom"/>
</dbReference>
<dbReference type="AlphaFoldDB" id="A0A4R6TXR5"/>
<feature type="transmembrane region" description="Helical" evidence="3">
    <location>
        <begin position="22"/>
        <end position="39"/>
    </location>
</feature>
<dbReference type="InterPro" id="IPR058581">
    <property type="entry name" value="TM_HPP"/>
</dbReference>
<dbReference type="InterPro" id="IPR046342">
    <property type="entry name" value="CBS_dom_sf"/>
</dbReference>
<feature type="domain" description="CBS" evidence="4">
    <location>
        <begin position="319"/>
        <end position="376"/>
    </location>
</feature>
<dbReference type="PROSITE" id="PS51371">
    <property type="entry name" value="CBS"/>
    <property type="match status" value="2"/>
</dbReference>
<dbReference type="Pfam" id="PF04982">
    <property type="entry name" value="TM_HPP"/>
    <property type="match status" value="1"/>
</dbReference>
<proteinExistence type="predicted"/>